<dbReference type="InterPro" id="IPR006913">
    <property type="entry name" value="CENP-V/GFA"/>
</dbReference>
<evidence type="ECO:0000259" key="4">
    <source>
        <dbReference type="PROSITE" id="PS51891"/>
    </source>
</evidence>
<feature type="domain" description="CENP-V/GFA" evidence="4">
    <location>
        <begin position="2"/>
        <end position="114"/>
    </location>
</feature>
<dbReference type="EMBL" id="FIZX01000002">
    <property type="protein sequence ID" value="CZF82495.1"/>
    <property type="molecule type" value="Genomic_DNA"/>
</dbReference>
<name>A0A128F7K9_9GAMM</name>
<comment type="similarity">
    <text evidence="1">Belongs to the Gfa family.</text>
</comment>
<gene>
    <name evidence="5" type="ORF">GCE9029_03265</name>
</gene>
<protein>
    <recommendedName>
        <fullName evidence="4">CENP-V/GFA domain-containing protein</fullName>
    </recommendedName>
</protein>
<evidence type="ECO:0000256" key="1">
    <source>
        <dbReference type="ARBA" id="ARBA00005495"/>
    </source>
</evidence>
<evidence type="ECO:0000313" key="5">
    <source>
        <dbReference type="EMBL" id="CZF82495.1"/>
    </source>
</evidence>
<dbReference type="PANTHER" id="PTHR28620">
    <property type="entry name" value="CENTROMERE PROTEIN V"/>
    <property type="match status" value="1"/>
</dbReference>
<dbReference type="STRING" id="1796497.GCE9029_03265"/>
<dbReference type="Gene3D" id="2.170.150.70">
    <property type="match status" value="1"/>
</dbReference>
<dbReference type="GO" id="GO:0046872">
    <property type="term" value="F:metal ion binding"/>
    <property type="evidence" value="ECO:0007669"/>
    <property type="project" value="UniProtKB-KW"/>
</dbReference>
<organism evidence="5 6">
    <name type="scientific">Grimontia celer</name>
    <dbReference type="NCBI Taxonomy" id="1796497"/>
    <lineage>
        <taxon>Bacteria</taxon>
        <taxon>Pseudomonadati</taxon>
        <taxon>Pseudomonadota</taxon>
        <taxon>Gammaproteobacteria</taxon>
        <taxon>Vibrionales</taxon>
        <taxon>Vibrionaceae</taxon>
        <taxon>Grimontia</taxon>
    </lineage>
</organism>
<dbReference type="GO" id="GO:0016846">
    <property type="term" value="F:carbon-sulfur lyase activity"/>
    <property type="evidence" value="ECO:0007669"/>
    <property type="project" value="InterPro"/>
</dbReference>
<dbReference type="Proteomes" id="UP000071641">
    <property type="component" value="Unassembled WGS sequence"/>
</dbReference>
<dbReference type="InterPro" id="IPR011057">
    <property type="entry name" value="Mss4-like_sf"/>
</dbReference>
<dbReference type="PANTHER" id="PTHR28620:SF1">
    <property type="entry name" value="CENP-V_GFA DOMAIN-CONTAINING PROTEIN"/>
    <property type="match status" value="1"/>
</dbReference>
<accession>A0A128F7K9</accession>
<keyword evidence="3" id="KW-0862">Zinc</keyword>
<reference evidence="6" key="1">
    <citation type="submission" date="2016-02" db="EMBL/GenBank/DDBJ databases">
        <authorList>
            <person name="Rodrigo-Torres Lidia"/>
            <person name="Arahal R.David."/>
        </authorList>
    </citation>
    <scope>NUCLEOTIDE SEQUENCE [LARGE SCALE GENOMIC DNA]</scope>
    <source>
        <strain evidence="6">CECT 9029</strain>
    </source>
</reference>
<dbReference type="InterPro" id="IPR052355">
    <property type="entry name" value="CENP-V-like"/>
</dbReference>
<dbReference type="SUPFAM" id="SSF51316">
    <property type="entry name" value="Mss4-like"/>
    <property type="match status" value="1"/>
</dbReference>
<evidence type="ECO:0000256" key="3">
    <source>
        <dbReference type="ARBA" id="ARBA00022833"/>
    </source>
</evidence>
<keyword evidence="6" id="KW-1185">Reference proteome</keyword>
<dbReference type="AlphaFoldDB" id="A0A128F7K9"/>
<sequence length="114" mass="12722">MMEVQCHCGNVSVTADYPPTEVTQCNCSTCRRYAAAWSYYAPDEVSVSVRETPTQTYCWGDEDIEFHHCPVCGCITHYVTTPKCAAKIVAINMRMADNGILEKLPVRYVNGASF</sequence>
<keyword evidence="2" id="KW-0479">Metal-binding</keyword>
<dbReference type="Pfam" id="PF04828">
    <property type="entry name" value="GFA"/>
    <property type="match status" value="1"/>
</dbReference>
<evidence type="ECO:0000256" key="2">
    <source>
        <dbReference type="ARBA" id="ARBA00022723"/>
    </source>
</evidence>
<evidence type="ECO:0000313" key="6">
    <source>
        <dbReference type="Proteomes" id="UP000071641"/>
    </source>
</evidence>
<proteinExistence type="inferred from homology"/>
<dbReference type="PROSITE" id="PS51891">
    <property type="entry name" value="CENP_V_GFA"/>
    <property type="match status" value="1"/>
</dbReference>